<keyword evidence="3" id="KW-0804">Transcription</keyword>
<keyword evidence="2" id="KW-0238">DNA-binding</keyword>
<evidence type="ECO:0000256" key="2">
    <source>
        <dbReference type="ARBA" id="ARBA00023125"/>
    </source>
</evidence>
<evidence type="ECO:0000256" key="3">
    <source>
        <dbReference type="ARBA" id="ARBA00023163"/>
    </source>
</evidence>
<dbReference type="NCBIfam" id="TIGR02018">
    <property type="entry name" value="his_ut_repres"/>
    <property type="match status" value="1"/>
</dbReference>
<keyword evidence="7" id="KW-1185">Reference proteome</keyword>
<dbReference type="GO" id="GO:0003677">
    <property type="term" value="F:DNA binding"/>
    <property type="evidence" value="ECO:0007669"/>
    <property type="project" value="UniProtKB-UniRule"/>
</dbReference>
<evidence type="ECO:0000256" key="1">
    <source>
        <dbReference type="ARBA" id="ARBA00023015"/>
    </source>
</evidence>
<dbReference type="InterPro" id="IPR036390">
    <property type="entry name" value="WH_DNA-bd_sf"/>
</dbReference>
<feature type="domain" description="HTH gntR-type" evidence="5">
    <location>
        <begin position="7"/>
        <end position="75"/>
    </location>
</feature>
<dbReference type="InterPro" id="IPR028978">
    <property type="entry name" value="Chorismate_lyase_/UTRA_dom_sf"/>
</dbReference>
<dbReference type="InterPro" id="IPR010248">
    <property type="entry name" value="His_ut_repres"/>
</dbReference>
<dbReference type="PROSITE" id="PS50949">
    <property type="entry name" value="HTH_GNTR"/>
    <property type="match status" value="1"/>
</dbReference>
<dbReference type="SUPFAM" id="SSF46785">
    <property type="entry name" value="Winged helix' DNA-binding domain"/>
    <property type="match status" value="1"/>
</dbReference>
<sequence>MKTRKSMTLNQRIRGDIERKIRSGKWPPGYRIPFEHELMVQYGCSRMTVNKVLTALAEAGMIERRRRAGSFVSRPHPYIEQVALDIPDIPVEVAKRGHSYRFQLLGRRLRKPRQRMAHEVEIAEGGQLLALQSLHLADEMPFALEERVVNPLAVPQALEQDFKGVVPGSWLLEHVPWTRAQHRISAAGADERQAGLLRIPPGTACLVLDRQTWRGERPVTFVRQVFVGESYDLVARFAPGTTGRHG</sequence>
<evidence type="ECO:0000313" key="6">
    <source>
        <dbReference type="EMBL" id="QDW65835.1"/>
    </source>
</evidence>
<dbReference type="SUPFAM" id="SSF64288">
    <property type="entry name" value="Chorismate lyase-like"/>
    <property type="match status" value="1"/>
</dbReference>
<dbReference type="PANTHER" id="PTHR44846">
    <property type="entry name" value="MANNOSYL-D-GLYCERATE TRANSPORT/METABOLISM SYSTEM REPRESSOR MNGR-RELATED"/>
    <property type="match status" value="1"/>
</dbReference>
<dbReference type="SMART" id="SM00866">
    <property type="entry name" value="UTRA"/>
    <property type="match status" value="1"/>
</dbReference>
<dbReference type="InterPro" id="IPR036388">
    <property type="entry name" value="WH-like_DNA-bd_sf"/>
</dbReference>
<dbReference type="InterPro" id="IPR000524">
    <property type="entry name" value="Tscrpt_reg_HTH_GntR"/>
</dbReference>
<dbReference type="EMBL" id="CP042218">
    <property type="protein sequence ID" value="QDW65835.1"/>
    <property type="molecule type" value="Genomic_DNA"/>
</dbReference>
<organism evidence="6 7">
    <name type="scientific">Luteimonas granuli</name>
    <dbReference type="NCBI Taxonomy" id="1176533"/>
    <lineage>
        <taxon>Bacteria</taxon>
        <taxon>Pseudomonadati</taxon>
        <taxon>Pseudomonadota</taxon>
        <taxon>Gammaproteobacteria</taxon>
        <taxon>Lysobacterales</taxon>
        <taxon>Lysobacteraceae</taxon>
        <taxon>Luteimonas</taxon>
    </lineage>
</organism>
<dbReference type="AlphaFoldDB" id="A0A518N1N9"/>
<evidence type="ECO:0000259" key="5">
    <source>
        <dbReference type="PROSITE" id="PS50949"/>
    </source>
</evidence>
<dbReference type="InterPro" id="IPR011663">
    <property type="entry name" value="UTRA"/>
</dbReference>
<dbReference type="OrthoDB" id="9808698at2"/>
<protein>
    <recommendedName>
        <fullName evidence="4">Histidine utilization repressor</fullName>
    </recommendedName>
</protein>
<dbReference type="Pfam" id="PF00392">
    <property type="entry name" value="GntR"/>
    <property type="match status" value="1"/>
</dbReference>
<dbReference type="CDD" id="cd07377">
    <property type="entry name" value="WHTH_GntR"/>
    <property type="match status" value="1"/>
</dbReference>
<name>A0A518N1N9_9GAMM</name>
<evidence type="ECO:0000256" key="4">
    <source>
        <dbReference type="NCBIfam" id="TIGR02018"/>
    </source>
</evidence>
<evidence type="ECO:0000313" key="7">
    <source>
        <dbReference type="Proteomes" id="UP000316584"/>
    </source>
</evidence>
<dbReference type="Pfam" id="PF07702">
    <property type="entry name" value="UTRA"/>
    <property type="match status" value="1"/>
</dbReference>
<gene>
    <name evidence="6" type="primary">hutC</name>
    <name evidence="6" type="ORF">FPZ22_02080</name>
</gene>
<dbReference type="Gene3D" id="3.40.1410.10">
    <property type="entry name" value="Chorismate lyase-like"/>
    <property type="match status" value="1"/>
</dbReference>
<dbReference type="GO" id="GO:0003700">
    <property type="term" value="F:DNA-binding transcription factor activity"/>
    <property type="evidence" value="ECO:0007669"/>
    <property type="project" value="UniProtKB-UniRule"/>
</dbReference>
<keyword evidence="1" id="KW-0805">Transcription regulation</keyword>
<dbReference type="PRINTS" id="PR00035">
    <property type="entry name" value="HTHGNTR"/>
</dbReference>
<dbReference type="GO" id="GO:0006547">
    <property type="term" value="P:L-histidine metabolic process"/>
    <property type="evidence" value="ECO:0007669"/>
    <property type="project" value="UniProtKB-UniRule"/>
</dbReference>
<dbReference type="InterPro" id="IPR050679">
    <property type="entry name" value="Bact_HTH_transcr_reg"/>
</dbReference>
<dbReference type="Gene3D" id="1.10.10.10">
    <property type="entry name" value="Winged helix-like DNA-binding domain superfamily/Winged helix DNA-binding domain"/>
    <property type="match status" value="1"/>
</dbReference>
<accession>A0A518N1N9</accession>
<dbReference type="SMART" id="SM00345">
    <property type="entry name" value="HTH_GNTR"/>
    <property type="match status" value="1"/>
</dbReference>
<reference evidence="6 7" key="1">
    <citation type="submission" date="2019-07" db="EMBL/GenBank/DDBJ databases">
        <title>Full genome sequence of Luteimonas sp. Gr-4.</title>
        <authorList>
            <person name="Im W.-T."/>
        </authorList>
    </citation>
    <scope>NUCLEOTIDE SEQUENCE [LARGE SCALE GENOMIC DNA]</scope>
    <source>
        <strain evidence="6 7">Gr-4</strain>
    </source>
</reference>
<dbReference type="GO" id="GO:0045892">
    <property type="term" value="P:negative regulation of DNA-templated transcription"/>
    <property type="evidence" value="ECO:0007669"/>
    <property type="project" value="UniProtKB-UniRule"/>
</dbReference>
<proteinExistence type="predicted"/>
<dbReference type="FunFam" id="1.10.10.10:FF:000079">
    <property type="entry name" value="GntR family transcriptional regulator"/>
    <property type="match status" value="1"/>
</dbReference>
<dbReference type="PANTHER" id="PTHR44846:SF16">
    <property type="entry name" value="TRANSCRIPTIONAL REGULATOR PHNF-RELATED"/>
    <property type="match status" value="1"/>
</dbReference>
<dbReference type="Proteomes" id="UP000316584">
    <property type="component" value="Chromosome"/>
</dbReference>
<dbReference type="KEGG" id="lug:FPZ22_02080"/>